<name>K5BCN7_MYCHD</name>
<organism evidence="1 2">
    <name type="scientific">Mycolicibacterium hassiacum (strain DSM 44199 / CIP 105218 / JCM 12690 / 3849)</name>
    <name type="common">Mycobacterium hassiacum</name>
    <dbReference type="NCBI Taxonomy" id="1122247"/>
    <lineage>
        <taxon>Bacteria</taxon>
        <taxon>Bacillati</taxon>
        <taxon>Actinomycetota</taxon>
        <taxon>Actinomycetes</taxon>
        <taxon>Mycobacteriales</taxon>
        <taxon>Mycobacteriaceae</taxon>
        <taxon>Mycolicibacterium</taxon>
    </lineage>
</organism>
<proteinExistence type="predicted"/>
<dbReference type="eggNOG" id="ENOG5031T8F">
    <property type="taxonomic scope" value="Bacteria"/>
</dbReference>
<dbReference type="EMBL" id="AMRA01000016">
    <property type="protein sequence ID" value="EKF25370.1"/>
    <property type="molecule type" value="Genomic_DNA"/>
</dbReference>
<dbReference type="AlphaFoldDB" id="K5BCN7"/>
<reference evidence="1 2" key="1">
    <citation type="journal article" date="2012" name="J. Bacteriol.">
        <title>Genome sequence of Mycobacterium hassiacum DSM 44199, a rare source of heat-stable mycobacterial proteins.</title>
        <authorList>
            <person name="Tiago I."/>
            <person name="Maranha A."/>
            <person name="Mendes V."/>
            <person name="Alarico S."/>
            <person name="Moynihan P.J."/>
            <person name="Clarke A.J."/>
            <person name="Macedo-Ribeiro S."/>
            <person name="Pereira P.J."/>
            <person name="Empadinhas N."/>
        </authorList>
    </citation>
    <scope>NUCLEOTIDE SEQUENCE [LARGE SCALE GENOMIC DNA]</scope>
    <source>
        <strain evidence="2">DSM 44199 / CIP 105218 / JCM 12690 / 3849</strain>
    </source>
</reference>
<evidence type="ECO:0000313" key="1">
    <source>
        <dbReference type="EMBL" id="EKF25370.1"/>
    </source>
</evidence>
<dbReference type="RefSeq" id="WP_005624432.1">
    <property type="nucleotide sequence ID" value="NZ_AMRA01000016.1"/>
</dbReference>
<evidence type="ECO:0000313" key="2">
    <source>
        <dbReference type="Proteomes" id="UP000006265"/>
    </source>
</evidence>
<dbReference type="PATRIC" id="fig|1122247.3.peg.583"/>
<protein>
    <submittedName>
        <fullName evidence="1">Uncharacterized protein</fullName>
    </submittedName>
</protein>
<sequence length="105" mass="11427">MSIRATALPCFLAEWYRPEFDMRFVDDAIARLEKGTSQMCADGTPVRLVMTLAMPIDEVLLGIFTGETDHAVRSACERAGMPVNRLTPVSDARIAGPADGPSNSR</sequence>
<gene>
    <name evidence="1" type="ORF">C731_0607</name>
</gene>
<dbReference type="Proteomes" id="UP000006265">
    <property type="component" value="Unassembled WGS sequence"/>
</dbReference>
<comment type="caution">
    <text evidence="1">The sequence shown here is derived from an EMBL/GenBank/DDBJ whole genome shotgun (WGS) entry which is preliminary data.</text>
</comment>
<accession>K5BCN7</accession>
<keyword evidence="2" id="KW-1185">Reference proteome</keyword>
<dbReference type="OrthoDB" id="4731035at2"/>